<evidence type="ECO:0000313" key="1">
    <source>
        <dbReference type="EMBL" id="PTN72776.1"/>
    </source>
</evidence>
<organism evidence="1 2">
    <name type="scientific">Enterococcus faecalis</name>
    <name type="common">Streptococcus faecalis</name>
    <dbReference type="NCBI Taxonomy" id="1351"/>
    <lineage>
        <taxon>Bacteria</taxon>
        <taxon>Bacillati</taxon>
        <taxon>Bacillota</taxon>
        <taxon>Bacilli</taxon>
        <taxon>Lactobacillales</taxon>
        <taxon>Enterococcaceae</taxon>
        <taxon>Enterococcus</taxon>
    </lineage>
</organism>
<reference evidence="1 2" key="1">
    <citation type="submission" date="2018-04" db="EMBL/GenBank/DDBJ databases">
        <authorList>
            <person name="Van Tyne D."/>
        </authorList>
    </citation>
    <scope>NUCLEOTIDE SEQUENCE [LARGE SCALE GENOMIC DNA]</scope>
    <source>
        <strain evidence="1 2">B2535</strain>
    </source>
</reference>
<sequence>MKDLSREEVLTYLENNVVDKQGAAKITGQSLNAFTQSVKLKAIKPYFEIKHVNGERPTVRLYHVDDLKEYAKNKRR</sequence>
<dbReference type="RefSeq" id="WP_002393729.1">
    <property type="nucleotide sequence ID" value="NZ_PUAC01000021.1"/>
</dbReference>
<evidence type="ECO:0008006" key="3">
    <source>
        <dbReference type="Google" id="ProtNLM"/>
    </source>
</evidence>
<protein>
    <recommendedName>
        <fullName evidence="3">DNA-binding protein</fullName>
    </recommendedName>
</protein>
<dbReference type="AlphaFoldDB" id="A0A855UBW2"/>
<comment type="caution">
    <text evidence="1">The sequence shown here is derived from an EMBL/GenBank/DDBJ whole genome shotgun (WGS) entry which is preliminary data.</text>
</comment>
<accession>A0A855UBW2</accession>
<dbReference type="Proteomes" id="UP000244140">
    <property type="component" value="Unassembled WGS sequence"/>
</dbReference>
<proteinExistence type="predicted"/>
<evidence type="ECO:0000313" key="2">
    <source>
        <dbReference type="Proteomes" id="UP000244140"/>
    </source>
</evidence>
<gene>
    <name evidence="1" type="ORF">DAI13_16815</name>
</gene>
<name>A0A855UBW2_ENTFL</name>
<dbReference type="EMBL" id="PZZH01000002">
    <property type="protein sequence ID" value="PTN72776.1"/>
    <property type="molecule type" value="Genomic_DNA"/>
</dbReference>